<dbReference type="RefSeq" id="WP_038002252.1">
    <property type="nucleotide sequence ID" value="NZ_LOEE01000035.1"/>
</dbReference>
<organism evidence="1 2">
    <name type="scientific">Thermotalea metallivorans</name>
    <dbReference type="NCBI Taxonomy" id="520762"/>
    <lineage>
        <taxon>Bacteria</taxon>
        <taxon>Bacillati</taxon>
        <taxon>Bacillota</taxon>
        <taxon>Clostridia</taxon>
        <taxon>Peptostreptococcales</taxon>
        <taxon>Thermotaleaceae</taxon>
        <taxon>Thermotalea</taxon>
    </lineage>
</organism>
<proteinExistence type="predicted"/>
<sequence length="69" mass="7542">MKDIRDFNGRLVCKADAATGLVEVAYKRCKTSTQIPIGGTLKIERDGVVTIIKRINDAAFHVESYVCAA</sequence>
<dbReference type="AlphaFoldDB" id="A0A140L452"/>
<accession>A0A140L452</accession>
<dbReference type="PATRIC" id="fig|520762.4.peg.1952"/>
<dbReference type="Proteomes" id="UP000070456">
    <property type="component" value="Unassembled WGS sequence"/>
</dbReference>
<dbReference type="STRING" id="520762.AN619_17600"/>
<evidence type="ECO:0000313" key="2">
    <source>
        <dbReference type="Proteomes" id="UP000070456"/>
    </source>
</evidence>
<evidence type="ECO:0000313" key="1">
    <source>
        <dbReference type="EMBL" id="KXG75327.1"/>
    </source>
</evidence>
<protein>
    <submittedName>
        <fullName evidence="1">Uncharacterized protein</fullName>
    </submittedName>
</protein>
<keyword evidence="2" id="KW-1185">Reference proteome</keyword>
<comment type="caution">
    <text evidence="1">The sequence shown here is derived from an EMBL/GenBank/DDBJ whole genome shotgun (WGS) entry which is preliminary data.</text>
</comment>
<gene>
    <name evidence="1" type="ORF">AN619_17600</name>
</gene>
<dbReference type="OrthoDB" id="1954704at2"/>
<reference evidence="1 2" key="1">
    <citation type="submission" date="2015-12" db="EMBL/GenBank/DDBJ databases">
        <title>Draft genome sequence of the thermoanaerobe Thermotalea metallivorans, an isolate from the runoff channel of the Great Artesian Basin, Australia.</title>
        <authorList>
            <person name="Patel B.K."/>
        </authorList>
    </citation>
    <scope>NUCLEOTIDE SEQUENCE [LARGE SCALE GENOMIC DNA]</scope>
    <source>
        <strain evidence="1 2">B2-1</strain>
    </source>
</reference>
<dbReference type="EMBL" id="LOEE01000035">
    <property type="protein sequence ID" value="KXG75327.1"/>
    <property type="molecule type" value="Genomic_DNA"/>
</dbReference>
<name>A0A140L452_9FIRM</name>